<dbReference type="AlphaFoldDB" id="A0AAN6G7P7"/>
<dbReference type="GO" id="GO:0000149">
    <property type="term" value="F:SNARE binding"/>
    <property type="evidence" value="ECO:0007669"/>
    <property type="project" value="TreeGrafter"/>
</dbReference>
<feature type="compositionally biased region" description="Gly residues" evidence="5">
    <location>
        <begin position="434"/>
        <end position="461"/>
    </location>
</feature>
<comment type="caution">
    <text evidence="6">The sequence shown here is derived from an EMBL/GenBank/DDBJ whole genome shotgun (WGS) entry which is preliminary data.</text>
</comment>
<feature type="compositionally biased region" description="Basic and acidic residues" evidence="5">
    <location>
        <begin position="32"/>
        <end position="41"/>
    </location>
</feature>
<feature type="region of interest" description="Disordered" evidence="5">
    <location>
        <begin position="369"/>
        <end position="401"/>
    </location>
</feature>
<feature type="region of interest" description="Disordered" evidence="5">
    <location>
        <begin position="418"/>
        <end position="472"/>
    </location>
</feature>
<sequence>MNGTPASSEQQQQQQEQQQERPEEPEISAGHAAKDLTDAVKVDTASSPHAGEKFRNAEASTSSSSGHLEDTLLQPQSPPAPTPSAEELNQLELELSQRLQKSEWKPSVQPWQRTLARSQARFRLHCVKEELADLQEECNDARRRLNRRRAEFAARRERLKSARELEAAEQKRAEEYEKQNTALRKSSVTLGLSLHRRRVILLRSLEQIYPIDLTDPANFLFSIAGIPLPSGTSSSLEDGKQRSKGKEKAAEPEITLKSQDPEVTAAALGMVAQLVTLLSAYLDTPVHYPLATAGSRSVVQDAISIMNGPRAFPLYSKGVESYRFEYAVFLLNKDIEQLVNEHHVPLIDLRQTLPNLKNLMNTVISANSPKATTSSASSMNPAAAGAMGGGAAATGGHGPSARLHSAASVSISVASASGSTNGSDITLPGSGMRSPGGSGSTEGAGGRRGASGLGPGNGNGNGHHTAAAAGGAGSRSVSSASVASTWAASLLGWKTYYSATNGGSSSNASSETNLLAPSITGDSRRTSILSSDDGRGGRGGADADADESADSSGSILGLGLGGTEKRDDGQSQSQGPPTVRRLGTSN</sequence>
<keyword evidence="7" id="KW-1185">Reference proteome</keyword>
<organism evidence="6 7">
    <name type="scientific">Tilletia horrida</name>
    <dbReference type="NCBI Taxonomy" id="155126"/>
    <lineage>
        <taxon>Eukaryota</taxon>
        <taxon>Fungi</taxon>
        <taxon>Dikarya</taxon>
        <taxon>Basidiomycota</taxon>
        <taxon>Ustilaginomycotina</taxon>
        <taxon>Exobasidiomycetes</taxon>
        <taxon>Tilletiales</taxon>
        <taxon>Tilletiaceae</taxon>
        <taxon>Tilletia</taxon>
    </lineage>
</organism>
<dbReference type="PANTHER" id="PTHR15157">
    <property type="entry name" value="UV RADIATION RESISTANCE-ASSOCIATED GENE PROTEIN"/>
    <property type="match status" value="1"/>
</dbReference>
<evidence type="ECO:0000313" key="7">
    <source>
        <dbReference type="Proteomes" id="UP001176521"/>
    </source>
</evidence>
<gene>
    <name evidence="6" type="ORF">OC842_006904</name>
</gene>
<feature type="compositionally biased region" description="Gly residues" evidence="5">
    <location>
        <begin position="386"/>
        <end position="398"/>
    </location>
</feature>
<name>A0AAN6G7P7_9BASI</name>
<dbReference type="GO" id="GO:0005768">
    <property type="term" value="C:endosome"/>
    <property type="evidence" value="ECO:0007669"/>
    <property type="project" value="TreeGrafter"/>
</dbReference>
<accession>A0AAN6G7P7</accession>
<feature type="compositionally biased region" description="Low complexity" evidence="5">
    <location>
        <begin position="371"/>
        <end position="385"/>
    </location>
</feature>
<evidence type="ECO:0000256" key="5">
    <source>
        <dbReference type="SAM" id="MobiDB-lite"/>
    </source>
</evidence>
<dbReference type="Proteomes" id="UP001176521">
    <property type="component" value="Unassembled WGS sequence"/>
</dbReference>
<evidence type="ECO:0000313" key="6">
    <source>
        <dbReference type="EMBL" id="KAK0521044.1"/>
    </source>
</evidence>
<feature type="compositionally biased region" description="Low complexity" evidence="5">
    <location>
        <begin position="462"/>
        <end position="472"/>
    </location>
</feature>
<dbReference type="GO" id="GO:0032991">
    <property type="term" value="C:protein-containing complex"/>
    <property type="evidence" value="ECO:0007669"/>
    <property type="project" value="UniProtKB-ARBA"/>
</dbReference>
<evidence type="ECO:0000256" key="4">
    <source>
        <dbReference type="SAM" id="Coils"/>
    </source>
</evidence>
<protein>
    <recommendedName>
        <fullName evidence="2">Autophagy-related protein 14</fullName>
    </recommendedName>
</protein>
<feature type="region of interest" description="Disordered" evidence="5">
    <location>
        <begin position="502"/>
        <end position="586"/>
    </location>
</feature>
<dbReference type="Pfam" id="PF10186">
    <property type="entry name" value="ATG14"/>
    <property type="match status" value="1"/>
</dbReference>
<dbReference type="InterPro" id="IPR018791">
    <property type="entry name" value="UV_resistance/autophagy_Atg14"/>
</dbReference>
<evidence type="ECO:0000256" key="3">
    <source>
        <dbReference type="ARBA" id="ARBA00023054"/>
    </source>
</evidence>
<evidence type="ECO:0000256" key="1">
    <source>
        <dbReference type="ARBA" id="ARBA00009574"/>
    </source>
</evidence>
<proteinExistence type="inferred from homology"/>
<dbReference type="PANTHER" id="PTHR15157:SF5">
    <property type="entry name" value="UV RADIATION RESISTANCE-ASSOCIATED GENE PROTEIN"/>
    <property type="match status" value="1"/>
</dbReference>
<keyword evidence="3 4" id="KW-0175">Coiled coil</keyword>
<comment type="similarity">
    <text evidence="1">Belongs to the ATG14 family.</text>
</comment>
<feature type="region of interest" description="Disordered" evidence="5">
    <location>
        <begin position="1"/>
        <end position="85"/>
    </location>
</feature>
<dbReference type="GO" id="GO:0035493">
    <property type="term" value="P:SNARE complex assembly"/>
    <property type="evidence" value="ECO:0007669"/>
    <property type="project" value="TreeGrafter"/>
</dbReference>
<dbReference type="EMBL" id="JAPDMQ010000716">
    <property type="protein sequence ID" value="KAK0521044.1"/>
    <property type="molecule type" value="Genomic_DNA"/>
</dbReference>
<feature type="compositionally biased region" description="Basic and acidic residues" evidence="5">
    <location>
        <begin position="237"/>
        <end position="251"/>
    </location>
</feature>
<reference evidence="6" key="1">
    <citation type="journal article" date="2023" name="PhytoFront">
        <title>Draft Genome Resources of Seven Strains of Tilletia horrida, Causal Agent of Kernel Smut of Rice.</title>
        <authorList>
            <person name="Khanal S."/>
            <person name="Antony Babu S."/>
            <person name="Zhou X.G."/>
        </authorList>
    </citation>
    <scope>NUCLEOTIDE SEQUENCE</scope>
    <source>
        <strain evidence="6">TX3</strain>
    </source>
</reference>
<dbReference type="GO" id="GO:0000323">
    <property type="term" value="C:lytic vacuole"/>
    <property type="evidence" value="ECO:0007669"/>
    <property type="project" value="TreeGrafter"/>
</dbReference>
<feature type="coiled-coil region" evidence="4">
    <location>
        <begin position="117"/>
        <end position="186"/>
    </location>
</feature>
<evidence type="ECO:0000256" key="2">
    <source>
        <dbReference type="ARBA" id="ARBA00013807"/>
    </source>
</evidence>
<feature type="region of interest" description="Disordered" evidence="5">
    <location>
        <begin position="231"/>
        <end position="255"/>
    </location>
</feature>